<dbReference type="Pfam" id="PF00593">
    <property type="entry name" value="TonB_dep_Rec_b-barrel"/>
    <property type="match status" value="1"/>
</dbReference>
<evidence type="ECO:0000256" key="4">
    <source>
        <dbReference type="SAM" id="MobiDB-lite"/>
    </source>
</evidence>
<protein>
    <recommendedName>
        <fullName evidence="5">TonB-dependent receptor-like beta-barrel domain-containing protein</fullName>
    </recommendedName>
</protein>
<evidence type="ECO:0000313" key="6">
    <source>
        <dbReference type="EMBL" id="KRO77908.1"/>
    </source>
</evidence>
<feature type="compositionally biased region" description="Low complexity" evidence="4">
    <location>
        <begin position="69"/>
        <end position="83"/>
    </location>
</feature>
<gene>
    <name evidence="6" type="ORF">ABR85_03115</name>
</gene>
<dbReference type="InterPro" id="IPR000531">
    <property type="entry name" value="Beta-barrel_TonB"/>
</dbReference>
<feature type="domain" description="TonB-dependent receptor-like beta-barrel" evidence="5">
    <location>
        <begin position="11"/>
        <end position="343"/>
    </location>
</feature>
<comment type="caution">
    <text evidence="6">The sequence shown here is derived from an EMBL/GenBank/DDBJ whole genome shotgun (WGS) entry which is preliminary data.</text>
</comment>
<evidence type="ECO:0000256" key="1">
    <source>
        <dbReference type="ARBA" id="ARBA00004442"/>
    </source>
</evidence>
<sequence>MDFSIRDESVDDDSVNDLDQTTYSVGFNYSPTDFATLRASWNSSFIAPSLTQLYNSPTLQGLSQTTDPFTRSSEFTSRTTGGTPTLAPEKADIFNVGATFTFLDNDLSFSIDYKYFDFTDRIIRPASQEVLDAEAADAVAAGFALTPAGLAAFEAAGLNNPGIQRSPNPGRLLELVTTDQINAQSMEWKGFDASVNYSFDANEIPFIGGDYGQFNAGLDATYIEAYDYTSFTGETIQGAGNRNYRVAAVPPTPRIKANARLAWNMNDHQVVVYGRYLSSLNNVRDGDPFSTTDPGTRGFFALLGVTNPTPDRIGSFTTWDVQYSTSFDTFFDGKTSVQLGMLNAFDRKAQPLVTLGGLETALYDPRNRTFYARLRHEF</sequence>
<dbReference type="Proteomes" id="UP000051242">
    <property type="component" value="Unassembled WGS sequence"/>
</dbReference>
<dbReference type="GO" id="GO:0009279">
    <property type="term" value="C:cell outer membrane"/>
    <property type="evidence" value="ECO:0007669"/>
    <property type="project" value="UniProtKB-SubCell"/>
</dbReference>
<evidence type="ECO:0000313" key="7">
    <source>
        <dbReference type="Proteomes" id="UP000051242"/>
    </source>
</evidence>
<name>A0A0R2SSV8_9GAMM</name>
<dbReference type="PANTHER" id="PTHR47234">
    <property type="match status" value="1"/>
</dbReference>
<proteinExistence type="predicted"/>
<dbReference type="EMBL" id="LICD01000401">
    <property type="protein sequence ID" value="KRO77908.1"/>
    <property type="molecule type" value="Genomic_DNA"/>
</dbReference>
<dbReference type="PANTHER" id="PTHR47234:SF2">
    <property type="entry name" value="TONB-DEPENDENT RECEPTOR"/>
    <property type="match status" value="1"/>
</dbReference>
<keyword evidence="3" id="KW-0998">Cell outer membrane</keyword>
<dbReference type="SUPFAM" id="SSF56935">
    <property type="entry name" value="Porins"/>
    <property type="match status" value="1"/>
</dbReference>
<keyword evidence="2" id="KW-0472">Membrane</keyword>
<evidence type="ECO:0000256" key="3">
    <source>
        <dbReference type="ARBA" id="ARBA00023237"/>
    </source>
</evidence>
<feature type="region of interest" description="Disordered" evidence="4">
    <location>
        <begin position="65"/>
        <end position="84"/>
    </location>
</feature>
<accession>A0A0R2SSV8</accession>
<dbReference type="AlphaFoldDB" id="A0A0R2SSV8"/>
<comment type="subcellular location">
    <subcellularLocation>
        <location evidence="1">Cell outer membrane</location>
    </subcellularLocation>
</comment>
<evidence type="ECO:0000256" key="2">
    <source>
        <dbReference type="ARBA" id="ARBA00023136"/>
    </source>
</evidence>
<dbReference type="InterPro" id="IPR036942">
    <property type="entry name" value="Beta-barrel_TonB_sf"/>
</dbReference>
<organism evidence="6 7">
    <name type="scientific">OM182 bacterium BACL3 MAG-120619-bin3</name>
    <dbReference type="NCBI Taxonomy" id="1655593"/>
    <lineage>
        <taxon>Bacteria</taxon>
        <taxon>Pseudomonadati</taxon>
        <taxon>Pseudomonadota</taxon>
        <taxon>Gammaproteobacteria</taxon>
        <taxon>OMG group</taxon>
        <taxon>OM182 clade</taxon>
    </lineage>
</organism>
<dbReference type="Gene3D" id="2.40.170.20">
    <property type="entry name" value="TonB-dependent receptor, beta-barrel domain"/>
    <property type="match status" value="1"/>
</dbReference>
<evidence type="ECO:0000259" key="5">
    <source>
        <dbReference type="Pfam" id="PF00593"/>
    </source>
</evidence>
<reference evidence="6 7" key="1">
    <citation type="submission" date="2015-10" db="EMBL/GenBank/DDBJ databases">
        <title>Metagenome-Assembled Genomes uncover a global brackish microbiome.</title>
        <authorList>
            <person name="Hugerth L.W."/>
            <person name="Larsson J."/>
            <person name="Alneberg J."/>
            <person name="Lindh M.V."/>
            <person name="Legrand C."/>
            <person name="Pinhassi J."/>
            <person name="Andersson A.F."/>
        </authorList>
    </citation>
    <scope>NUCLEOTIDE SEQUENCE [LARGE SCALE GENOMIC DNA]</scope>
    <source>
        <strain evidence="6">BACL22 MAG-120619-bin3</strain>
    </source>
</reference>